<dbReference type="GO" id="GO:0043137">
    <property type="term" value="P:DNA replication, removal of RNA primer"/>
    <property type="evidence" value="ECO:0007669"/>
    <property type="project" value="TreeGrafter"/>
</dbReference>
<keyword evidence="7 12" id="KW-0540">Nuclease</keyword>
<dbReference type="PROSITE" id="PS51975">
    <property type="entry name" value="RNASE_H_2"/>
    <property type="match status" value="1"/>
</dbReference>
<proteinExistence type="inferred from homology"/>
<organism evidence="15 16">
    <name type="scientific">Flavimobilis soli</name>
    <dbReference type="NCBI Taxonomy" id="442709"/>
    <lineage>
        <taxon>Bacteria</taxon>
        <taxon>Bacillati</taxon>
        <taxon>Actinomycetota</taxon>
        <taxon>Actinomycetes</taxon>
        <taxon>Micrococcales</taxon>
        <taxon>Jonesiaceae</taxon>
        <taxon>Flavimobilis</taxon>
    </lineage>
</organism>
<comment type="similarity">
    <text evidence="5 13">Belongs to the RNase HII family.</text>
</comment>
<feature type="binding site" evidence="12">
    <location>
        <position position="27"/>
    </location>
    <ligand>
        <name>a divalent metal cation</name>
        <dbReference type="ChEBI" id="CHEBI:60240"/>
    </ligand>
</feature>
<evidence type="ECO:0000256" key="1">
    <source>
        <dbReference type="ARBA" id="ARBA00000077"/>
    </source>
</evidence>
<dbReference type="Proteomes" id="UP000221394">
    <property type="component" value="Unassembled WGS sequence"/>
</dbReference>
<keyword evidence="9 12" id="KW-0255">Endonuclease</keyword>
<evidence type="ECO:0000313" key="16">
    <source>
        <dbReference type="Proteomes" id="UP000221394"/>
    </source>
</evidence>
<accession>A0A2A9EAJ8</accession>
<dbReference type="InterPro" id="IPR036397">
    <property type="entry name" value="RNaseH_sf"/>
</dbReference>
<keyword evidence="11" id="KW-0464">Manganese</keyword>
<dbReference type="AlphaFoldDB" id="A0A2A9EAJ8"/>
<keyword evidence="8 12" id="KW-0479">Metal-binding</keyword>
<name>A0A2A9EAJ8_9MICO</name>
<dbReference type="InterPro" id="IPR022898">
    <property type="entry name" value="RNase_HII"/>
</dbReference>
<evidence type="ECO:0000256" key="2">
    <source>
        <dbReference type="ARBA" id="ARBA00001946"/>
    </source>
</evidence>
<evidence type="ECO:0000256" key="4">
    <source>
        <dbReference type="ARBA" id="ARBA00004496"/>
    </source>
</evidence>
<evidence type="ECO:0000256" key="8">
    <source>
        <dbReference type="ARBA" id="ARBA00022723"/>
    </source>
</evidence>
<evidence type="ECO:0000256" key="11">
    <source>
        <dbReference type="ARBA" id="ARBA00023211"/>
    </source>
</evidence>
<dbReference type="GO" id="GO:0046872">
    <property type="term" value="F:metal ion binding"/>
    <property type="evidence" value="ECO:0007669"/>
    <property type="project" value="UniProtKB-KW"/>
</dbReference>
<keyword evidence="6" id="KW-0963">Cytoplasm</keyword>
<dbReference type="EC" id="3.1.26.4" evidence="13"/>
<dbReference type="GO" id="GO:0004523">
    <property type="term" value="F:RNA-DNA hybrid ribonuclease activity"/>
    <property type="evidence" value="ECO:0007669"/>
    <property type="project" value="UniProtKB-UniRule"/>
</dbReference>
<reference evidence="15 16" key="1">
    <citation type="submission" date="2017-10" db="EMBL/GenBank/DDBJ databases">
        <title>Sequencing the genomes of 1000 actinobacteria strains.</title>
        <authorList>
            <person name="Klenk H.-P."/>
        </authorList>
    </citation>
    <scope>NUCLEOTIDE SEQUENCE [LARGE SCALE GENOMIC DNA]</scope>
    <source>
        <strain evidence="15 16">DSM 21574</strain>
    </source>
</reference>
<keyword evidence="10 12" id="KW-0378">Hydrolase</keyword>
<evidence type="ECO:0000256" key="5">
    <source>
        <dbReference type="ARBA" id="ARBA00007383"/>
    </source>
</evidence>
<dbReference type="GO" id="GO:0032299">
    <property type="term" value="C:ribonuclease H2 complex"/>
    <property type="evidence" value="ECO:0007669"/>
    <property type="project" value="TreeGrafter"/>
</dbReference>
<keyword evidence="16" id="KW-1185">Reference proteome</keyword>
<comment type="catalytic activity">
    <reaction evidence="1 12 13">
        <text>Endonucleolytic cleavage to 5'-phosphomonoester.</text>
        <dbReference type="EC" id="3.1.26.4"/>
    </reaction>
</comment>
<comment type="cofactor">
    <cofactor evidence="2">
        <name>Mg(2+)</name>
        <dbReference type="ChEBI" id="CHEBI:18420"/>
    </cofactor>
</comment>
<protein>
    <recommendedName>
        <fullName evidence="13">Ribonuclease</fullName>
        <ecNumber evidence="13">3.1.26.4</ecNumber>
    </recommendedName>
</protein>
<dbReference type="GO" id="GO:0006298">
    <property type="term" value="P:mismatch repair"/>
    <property type="evidence" value="ECO:0007669"/>
    <property type="project" value="TreeGrafter"/>
</dbReference>
<evidence type="ECO:0000256" key="12">
    <source>
        <dbReference type="PROSITE-ProRule" id="PRU01319"/>
    </source>
</evidence>
<sequence length="237" mass="25030">MTVQPPDVLLEDGWCAEGVPLVAGMDEVGRGALAGVVTVGVAVVGPDALRVPYPEGLTDSKLLTPAARERLEPLVQEWVTAWGVGHATPAEIDEAGIIVALRRAGERALAAAEATCGPVRAVVLDGKHDWLTPPTGDLFDAFEAPPVDAVREVRTVIKGDIRCASVAAASVLAKCARDRLMAAAHEQFPMFGWDSNKGYGAKVHLDALRELGPCDLHRRSWSLPERAPVPAGAVDGR</sequence>
<feature type="binding site" evidence="12">
    <location>
        <position position="140"/>
    </location>
    <ligand>
        <name>a divalent metal cation</name>
        <dbReference type="ChEBI" id="CHEBI:60240"/>
    </ligand>
</feature>
<dbReference type="Pfam" id="PF01351">
    <property type="entry name" value="RNase_HII"/>
    <property type="match status" value="1"/>
</dbReference>
<dbReference type="NCBIfam" id="NF000595">
    <property type="entry name" value="PRK00015.1-3"/>
    <property type="match status" value="1"/>
</dbReference>
<dbReference type="InterPro" id="IPR024567">
    <property type="entry name" value="RNase_HII/HIII_dom"/>
</dbReference>
<dbReference type="GO" id="GO:0003723">
    <property type="term" value="F:RNA binding"/>
    <property type="evidence" value="ECO:0007669"/>
    <property type="project" value="UniProtKB-UniRule"/>
</dbReference>
<feature type="binding site" evidence="12">
    <location>
        <position position="26"/>
    </location>
    <ligand>
        <name>a divalent metal cation</name>
        <dbReference type="ChEBI" id="CHEBI:60240"/>
    </ligand>
</feature>
<evidence type="ECO:0000256" key="6">
    <source>
        <dbReference type="ARBA" id="ARBA00022490"/>
    </source>
</evidence>
<dbReference type="InterPro" id="IPR001352">
    <property type="entry name" value="RNase_HII/HIII"/>
</dbReference>
<dbReference type="PANTHER" id="PTHR10954:SF18">
    <property type="entry name" value="RIBONUCLEASE HII"/>
    <property type="match status" value="1"/>
</dbReference>
<comment type="caution">
    <text evidence="15">The sequence shown here is derived from an EMBL/GenBank/DDBJ whole genome shotgun (WGS) entry which is preliminary data.</text>
</comment>
<evidence type="ECO:0000256" key="10">
    <source>
        <dbReference type="ARBA" id="ARBA00022801"/>
    </source>
</evidence>
<dbReference type="InterPro" id="IPR012337">
    <property type="entry name" value="RNaseH-like_sf"/>
</dbReference>
<dbReference type="SUPFAM" id="SSF53098">
    <property type="entry name" value="Ribonuclease H-like"/>
    <property type="match status" value="1"/>
</dbReference>
<comment type="function">
    <text evidence="3 13">Endonuclease that specifically degrades the RNA of RNA-DNA hybrids.</text>
</comment>
<gene>
    <name evidence="15" type="ORF">ATL41_0669</name>
</gene>
<evidence type="ECO:0000313" key="15">
    <source>
        <dbReference type="EMBL" id="PFG35968.1"/>
    </source>
</evidence>
<evidence type="ECO:0000256" key="3">
    <source>
        <dbReference type="ARBA" id="ARBA00004065"/>
    </source>
</evidence>
<dbReference type="CDD" id="cd07182">
    <property type="entry name" value="RNase_HII_bacteria_HII_like"/>
    <property type="match status" value="1"/>
</dbReference>
<dbReference type="GO" id="GO:0005737">
    <property type="term" value="C:cytoplasm"/>
    <property type="evidence" value="ECO:0007669"/>
    <property type="project" value="UniProtKB-SubCell"/>
</dbReference>
<evidence type="ECO:0000256" key="9">
    <source>
        <dbReference type="ARBA" id="ARBA00022759"/>
    </source>
</evidence>
<dbReference type="RefSeq" id="WP_245854600.1">
    <property type="nucleotide sequence ID" value="NZ_PDJH01000001.1"/>
</dbReference>
<comment type="subcellular location">
    <subcellularLocation>
        <location evidence="4">Cytoplasm</location>
    </subcellularLocation>
</comment>
<evidence type="ECO:0000259" key="14">
    <source>
        <dbReference type="PROSITE" id="PS51975"/>
    </source>
</evidence>
<evidence type="ECO:0000256" key="13">
    <source>
        <dbReference type="RuleBase" id="RU003515"/>
    </source>
</evidence>
<dbReference type="EMBL" id="PDJH01000001">
    <property type="protein sequence ID" value="PFG35968.1"/>
    <property type="molecule type" value="Genomic_DNA"/>
</dbReference>
<comment type="cofactor">
    <cofactor evidence="12">
        <name>Mn(2+)</name>
        <dbReference type="ChEBI" id="CHEBI:29035"/>
    </cofactor>
    <cofactor evidence="12">
        <name>Mg(2+)</name>
        <dbReference type="ChEBI" id="CHEBI:18420"/>
    </cofactor>
    <text evidence="12">Manganese or magnesium. Binds 1 divalent metal ion per monomer in the absence of substrate. May bind a second metal ion after substrate binding.</text>
</comment>
<evidence type="ECO:0000256" key="7">
    <source>
        <dbReference type="ARBA" id="ARBA00022722"/>
    </source>
</evidence>
<dbReference type="Gene3D" id="3.30.420.10">
    <property type="entry name" value="Ribonuclease H-like superfamily/Ribonuclease H"/>
    <property type="match status" value="1"/>
</dbReference>
<feature type="domain" description="RNase H type-2" evidence="14">
    <location>
        <begin position="20"/>
        <end position="233"/>
    </location>
</feature>
<dbReference type="PANTHER" id="PTHR10954">
    <property type="entry name" value="RIBONUCLEASE H2 SUBUNIT A"/>
    <property type="match status" value="1"/>
</dbReference>